<organism evidence="1 2">
    <name type="scientific">Phlebia brevispora</name>
    <dbReference type="NCBI Taxonomy" id="194682"/>
    <lineage>
        <taxon>Eukaryota</taxon>
        <taxon>Fungi</taxon>
        <taxon>Dikarya</taxon>
        <taxon>Basidiomycota</taxon>
        <taxon>Agaricomycotina</taxon>
        <taxon>Agaricomycetes</taxon>
        <taxon>Polyporales</taxon>
        <taxon>Meruliaceae</taxon>
        <taxon>Phlebia</taxon>
    </lineage>
</organism>
<sequence length="604" mass="68309">MDEPAKTIEQLDEEIKLRLKELNDLRLTRNASLPISRLPAEILARIFDEYQFLEWTASCHSGGHSWWRPAHVCHYWREVAVGNPGFWRRIFLGNGDFTNRFQEMLQRSKNLPLVMYCDDSKSRILRNKEELSPILSQVSPRSESLTFCAASSDSLMQVINSLEPNGDSLYILSLIGDYKTEATFRMPEIKLKNLPNLSMLDLTFPGLTLDHAKAFFTERLRDLELSLCSVPESGELQAVLSGMPRLEALRLTCPREDIPESIFVERPISMPRARSVRFIGNPDTCAYFLNTFSLSNHCSLHTECHSTNRYEASGNMNLTHLGTALSAKLWVGHTDDPRPLVNVMFHREGKAYTLSAWREPDPLKLSARNYHCRNLIVKMFATRRSLPTLFTCFDILPKARLFIVGGMQEMEDLRFSPLANVESLCIKKDDRSSAVWAVHTLKERISQLPPTLMLPSLRTLYLPEVCFNTGLKTTRAKLSLDNLKEALETRKKENLPLRSLVLTSPTGLTREALNKLRGMVEDVVWDGETINMAVSPPIEATGPEQQQQTVRGGTEEHTHIEEGPRAVADEDAVMGEISDIELGDLGSDSSEDGDDDDDEDDNED</sequence>
<protein>
    <submittedName>
        <fullName evidence="1">Uncharacterized protein</fullName>
    </submittedName>
</protein>
<comment type="caution">
    <text evidence="1">The sequence shown here is derived from an EMBL/GenBank/DDBJ whole genome shotgun (WGS) entry which is preliminary data.</text>
</comment>
<reference evidence="1" key="1">
    <citation type="submission" date="2022-07" db="EMBL/GenBank/DDBJ databases">
        <title>Genome Sequence of Phlebia brevispora.</title>
        <authorList>
            <person name="Buettner E."/>
        </authorList>
    </citation>
    <scope>NUCLEOTIDE SEQUENCE</scope>
    <source>
        <strain evidence="1">MPL23</strain>
    </source>
</reference>
<keyword evidence="2" id="KW-1185">Reference proteome</keyword>
<dbReference type="Proteomes" id="UP001148662">
    <property type="component" value="Unassembled WGS sequence"/>
</dbReference>
<proteinExistence type="predicted"/>
<name>A0ACC1TE68_9APHY</name>
<evidence type="ECO:0000313" key="1">
    <source>
        <dbReference type="EMBL" id="KAJ3559176.1"/>
    </source>
</evidence>
<gene>
    <name evidence="1" type="ORF">NM688_g498</name>
</gene>
<evidence type="ECO:0000313" key="2">
    <source>
        <dbReference type="Proteomes" id="UP001148662"/>
    </source>
</evidence>
<dbReference type="EMBL" id="JANHOG010000041">
    <property type="protein sequence ID" value="KAJ3559176.1"/>
    <property type="molecule type" value="Genomic_DNA"/>
</dbReference>
<accession>A0ACC1TE68</accession>